<proteinExistence type="inferred from homology"/>
<sequence length="146" mass="17319">MRAKWRKKRVRRLKRKRRKMRARSKKKQELQRRHDDDLTSYDRSTWFPSVTISNQGSCPGFSPLFEFGIRRSTDGTSKIPFQSIGFANVFDFSRRLFSRYCGRTGEGMRLVCARLFRPWRWANVFGRVGEGSVLILYFLSSYADVF</sequence>
<organism evidence="6 7">
    <name type="scientific">Aspergillus indologenus CBS 114.80</name>
    <dbReference type="NCBI Taxonomy" id="1450541"/>
    <lineage>
        <taxon>Eukaryota</taxon>
        <taxon>Fungi</taxon>
        <taxon>Dikarya</taxon>
        <taxon>Ascomycota</taxon>
        <taxon>Pezizomycotina</taxon>
        <taxon>Eurotiomycetes</taxon>
        <taxon>Eurotiomycetidae</taxon>
        <taxon>Eurotiales</taxon>
        <taxon>Aspergillaceae</taxon>
        <taxon>Aspergillus</taxon>
        <taxon>Aspergillus subgen. Circumdati</taxon>
    </lineage>
</organism>
<gene>
    <name evidence="6" type="ORF">BP00DRAFT_16498</name>
</gene>
<feature type="compositionally biased region" description="Basic and acidic residues" evidence="5">
    <location>
        <begin position="27"/>
        <end position="36"/>
    </location>
</feature>
<feature type="compositionally biased region" description="Basic residues" evidence="5">
    <location>
        <begin position="1"/>
        <end position="26"/>
    </location>
</feature>
<dbReference type="GO" id="GO:0006412">
    <property type="term" value="P:translation"/>
    <property type="evidence" value="ECO:0007669"/>
    <property type="project" value="InterPro"/>
</dbReference>
<evidence type="ECO:0000256" key="3">
    <source>
        <dbReference type="ARBA" id="ARBA00043969"/>
    </source>
</evidence>
<dbReference type="InterPro" id="IPR007836">
    <property type="entry name" value="Ribosomal_eS32"/>
</dbReference>
<evidence type="ECO:0000313" key="6">
    <source>
        <dbReference type="EMBL" id="PYI27660.1"/>
    </source>
</evidence>
<dbReference type="EMBL" id="KZ825565">
    <property type="protein sequence ID" value="PYI27660.1"/>
    <property type="molecule type" value="Genomic_DNA"/>
</dbReference>
<dbReference type="GO" id="GO:0005840">
    <property type="term" value="C:ribosome"/>
    <property type="evidence" value="ECO:0007669"/>
    <property type="project" value="UniProtKB-KW"/>
</dbReference>
<evidence type="ECO:0000256" key="4">
    <source>
        <dbReference type="RuleBase" id="RU368055"/>
    </source>
</evidence>
<keyword evidence="7" id="KW-1185">Reference proteome</keyword>
<name>A0A2V5IGM1_9EURO</name>
<dbReference type="GO" id="GO:1990904">
    <property type="term" value="C:ribonucleoprotein complex"/>
    <property type="evidence" value="ECO:0007669"/>
    <property type="project" value="UniProtKB-KW"/>
</dbReference>
<keyword evidence="2 4" id="KW-0687">Ribonucleoprotein</keyword>
<dbReference type="GO" id="GO:0003735">
    <property type="term" value="F:structural constituent of ribosome"/>
    <property type="evidence" value="ECO:0007669"/>
    <property type="project" value="UniProtKB-UniRule"/>
</dbReference>
<protein>
    <recommendedName>
        <fullName evidence="4">60S ribosomal protein L41</fullName>
    </recommendedName>
</protein>
<comment type="similarity">
    <text evidence="3 4">Belongs to the eukaryotic ribosomal protein eS32 family.</text>
</comment>
<evidence type="ECO:0000256" key="2">
    <source>
        <dbReference type="ARBA" id="ARBA00023274"/>
    </source>
</evidence>
<dbReference type="Proteomes" id="UP000248817">
    <property type="component" value="Unassembled WGS sequence"/>
</dbReference>
<evidence type="ECO:0000256" key="1">
    <source>
        <dbReference type="ARBA" id="ARBA00022980"/>
    </source>
</evidence>
<accession>A0A2V5IGM1</accession>
<keyword evidence="1 4" id="KW-0689">Ribosomal protein</keyword>
<evidence type="ECO:0000256" key="5">
    <source>
        <dbReference type="SAM" id="MobiDB-lite"/>
    </source>
</evidence>
<comment type="subunit">
    <text evidence="4">Component of the large ribosomal subunit.</text>
</comment>
<evidence type="ECO:0000313" key="7">
    <source>
        <dbReference type="Proteomes" id="UP000248817"/>
    </source>
</evidence>
<reference evidence="6 7" key="1">
    <citation type="submission" date="2018-02" db="EMBL/GenBank/DDBJ databases">
        <title>The genomes of Aspergillus section Nigri reveals drivers in fungal speciation.</title>
        <authorList>
            <consortium name="DOE Joint Genome Institute"/>
            <person name="Vesth T.C."/>
            <person name="Nybo J."/>
            <person name="Theobald S."/>
            <person name="Brandl J."/>
            <person name="Frisvad J.C."/>
            <person name="Nielsen K.F."/>
            <person name="Lyhne E.K."/>
            <person name="Kogle M.E."/>
            <person name="Kuo A."/>
            <person name="Riley R."/>
            <person name="Clum A."/>
            <person name="Nolan M."/>
            <person name="Lipzen A."/>
            <person name="Salamov A."/>
            <person name="Henrissat B."/>
            <person name="Wiebenga A."/>
            <person name="De vries R.P."/>
            <person name="Grigoriev I.V."/>
            <person name="Mortensen U.H."/>
            <person name="Andersen M.R."/>
            <person name="Baker S.E."/>
        </authorList>
    </citation>
    <scope>NUCLEOTIDE SEQUENCE [LARGE SCALE GENOMIC DNA]</scope>
    <source>
        <strain evidence="6 7">CBS 114.80</strain>
    </source>
</reference>
<feature type="region of interest" description="Disordered" evidence="5">
    <location>
        <begin position="1"/>
        <end position="36"/>
    </location>
</feature>
<dbReference type="AlphaFoldDB" id="A0A2V5IGM1"/>
<dbReference type="Pfam" id="PF05162">
    <property type="entry name" value="Ribosomal_L41"/>
    <property type="match status" value="1"/>
</dbReference>